<keyword evidence="11" id="KW-1185">Reference proteome</keyword>
<organism evidence="10 11">
    <name type="scientific">Accipiter nisus</name>
    <name type="common">Eurasian sparrowhawk</name>
    <dbReference type="NCBI Taxonomy" id="211598"/>
    <lineage>
        <taxon>Eukaryota</taxon>
        <taxon>Metazoa</taxon>
        <taxon>Chordata</taxon>
        <taxon>Craniata</taxon>
        <taxon>Vertebrata</taxon>
        <taxon>Euteleostomi</taxon>
        <taxon>Archelosauria</taxon>
        <taxon>Archosauria</taxon>
        <taxon>Dinosauria</taxon>
        <taxon>Saurischia</taxon>
        <taxon>Theropoda</taxon>
        <taxon>Coelurosauria</taxon>
        <taxon>Aves</taxon>
        <taxon>Neognathae</taxon>
        <taxon>Neoaves</taxon>
        <taxon>Telluraves</taxon>
        <taxon>Accipitrimorphae</taxon>
        <taxon>Accipitriformes</taxon>
        <taxon>Accipitridae</taxon>
        <taxon>Accipitrinae</taxon>
        <taxon>Accipiter</taxon>
    </lineage>
</organism>
<evidence type="ECO:0000259" key="9">
    <source>
        <dbReference type="Pfam" id="PF15342"/>
    </source>
</evidence>
<feature type="domain" description="FAM212" evidence="9">
    <location>
        <begin position="315"/>
        <end position="380"/>
    </location>
</feature>
<comment type="function">
    <text evidence="4">Inhibitor of the serine/threonine-protein kinase PAK4. Acts by binding PAK4 in a substrate-like manner, inhibiting the protein kinase activity.</text>
</comment>
<feature type="compositionally biased region" description="Polar residues" evidence="8">
    <location>
        <begin position="219"/>
        <end position="239"/>
    </location>
</feature>
<evidence type="ECO:0000313" key="11">
    <source>
        <dbReference type="Proteomes" id="UP000694541"/>
    </source>
</evidence>
<dbReference type="Proteomes" id="UP000694541">
    <property type="component" value="Unplaced"/>
</dbReference>
<evidence type="ECO:0000256" key="1">
    <source>
        <dbReference type="ARBA" id="ARBA00004123"/>
    </source>
</evidence>
<dbReference type="GO" id="GO:0005634">
    <property type="term" value="C:nucleus"/>
    <property type="evidence" value="ECO:0007669"/>
    <property type="project" value="UniProtKB-SubCell"/>
</dbReference>
<evidence type="ECO:0000256" key="5">
    <source>
        <dbReference type="ARBA" id="ARBA00046852"/>
    </source>
</evidence>
<dbReference type="AlphaFoldDB" id="A0A8B9MT40"/>
<feature type="region of interest" description="Disordered" evidence="8">
    <location>
        <begin position="219"/>
        <end position="291"/>
    </location>
</feature>
<accession>A0A8B9MT40</accession>
<evidence type="ECO:0000256" key="2">
    <source>
        <dbReference type="ARBA" id="ARBA00008302"/>
    </source>
</evidence>
<evidence type="ECO:0000256" key="4">
    <source>
        <dbReference type="ARBA" id="ARBA00045406"/>
    </source>
</evidence>
<evidence type="ECO:0000256" key="6">
    <source>
        <dbReference type="ARBA" id="ARBA00070090"/>
    </source>
</evidence>
<dbReference type="Pfam" id="PF15342">
    <property type="entry name" value="FAM212"/>
    <property type="match status" value="1"/>
</dbReference>
<name>A0A8B9MT40_9AVES</name>
<reference evidence="10" key="2">
    <citation type="submission" date="2025-09" db="UniProtKB">
        <authorList>
            <consortium name="Ensembl"/>
        </authorList>
    </citation>
    <scope>IDENTIFICATION</scope>
</reference>
<evidence type="ECO:0000256" key="8">
    <source>
        <dbReference type="SAM" id="MobiDB-lite"/>
    </source>
</evidence>
<sequence>MGVNAPFSWDAGSLPSDPPNLHRSRPTHRTFSLPGERRARFPARTPPPFPASPTPGFASSTQEASHPPTPPPGLPGPAAARGVEMGGSMGQHPPPFFFSPRRSGTRLRNRPPPRQRARGSAAAAAAAPRCRPPPPPPPARLPPPPSPAPRVAARAERPHGGAAPSRAMEHHLRRLRQELLSMKEVGDGLHEQMNCMMGALQELKLLQVQTALEQLDISGSRSTVSGTEQHQCCRSSSDVPRTRQDEGLRGEASVEEHGPASLTRPVPRPVGLSHPVALPAGGPLKETPSSFRSLRDEDVCHPKGPSSASIRAEHVRPRTFKPSSQGTAGGWPACQECPGCDDGHDWTSSLMSQSRNRQPLVLGDNIFADLVGNWLDLPELDKKGEKNEASLSMSRSQELCRKFSLTANIFKKFLRSVRPDRDRLLKEKPCWLPPEDKQPKISKRPKKMNKLKGTFYFPLHGNIQNHHSKAERCPKAESNVEKPKIGTKKVHDTIDYAQSGFDINTAVWV</sequence>
<dbReference type="GO" id="GO:0030291">
    <property type="term" value="F:protein serine/threonine kinase inhibitor activity"/>
    <property type="evidence" value="ECO:0007669"/>
    <property type="project" value="InterPro"/>
</dbReference>
<evidence type="ECO:0000256" key="3">
    <source>
        <dbReference type="ARBA" id="ARBA00023242"/>
    </source>
</evidence>
<dbReference type="GO" id="GO:0019901">
    <property type="term" value="F:protein kinase binding"/>
    <property type="evidence" value="ECO:0007669"/>
    <property type="project" value="TreeGrafter"/>
</dbReference>
<keyword evidence="3" id="KW-0539">Nucleus</keyword>
<evidence type="ECO:0000256" key="7">
    <source>
        <dbReference type="ARBA" id="ARBA00072461"/>
    </source>
</evidence>
<proteinExistence type="inferred from homology"/>
<reference evidence="10" key="1">
    <citation type="submission" date="2025-08" db="UniProtKB">
        <authorList>
            <consortium name="Ensembl"/>
        </authorList>
    </citation>
    <scope>IDENTIFICATION</scope>
</reference>
<feature type="region of interest" description="Disordered" evidence="8">
    <location>
        <begin position="1"/>
        <end position="168"/>
    </location>
</feature>
<protein>
    <recommendedName>
        <fullName evidence="7">PAK4-inhibitor INKA2</fullName>
    </recommendedName>
    <alternativeName>
        <fullName evidence="6">PAK4-inhibitor inka2</fullName>
    </alternativeName>
</protein>
<feature type="compositionally biased region" description="Low complexity" evidence="8">
    <location>
        <begin position="118"/>
        <end position="129"/>
    </location>
</feature>
<dbReference type="PANTHER" id="PTHR28615:SF2">
    <property type="entry name" value="PAK4-INHIBITOR INKA2"/>
    <property type="match status" value="1"/>
</dbReference>
<dbReference type="Gene3D" id="3.30.200.20">
    <property type="entry name" value="Phosphorylase Kinase, domain 1"/>
    <property type="match status" value="1"/>
</dbReference>
<feature type="compositionally biased region" description="Pro residues" evidence="8">
    <location>
        <begin position="44"/>
        <end position="53"/>
    </location>
</feature>
<dbReference type="InterPro" id="IPR039201">
    <property type="entry name" value="Inka"/>
</dbReference>
<comment type="similarity">
    <text evidence="2">Belongs to the INKA family.</text>
</comment>
<dbReference type="InterPro" id="IPR029267">
    <property type="entry name" value="FAM212"/>
</dbReference>
<evidence type="ECO:0000313" key="10">
    <source>
        <dbReference type="Ensembl" id="ENSANIP00000012195.1"/>
    </source>
</evidence>
<feature type="compositionally biased region" description="Pro residues" evidence="8">
    <location>
        <begin position="130"/>
        <end position="148"/>
    </location>
</feature>
<dbReference type="Ensembl" id="ENSANIT00000012618.1">
    <property type="protein sequence ID" value="ENSANIP00000012195.1"/>
    <property type="gene ID" value="ENSANIG00000008261.1"/>
</dbReference>
<dbReference type="FunFam" id="3.30.200.20:FF:000319">
    <property type="entry name" value="Inka box actin regulator 2"/>
    <property type="match status" value="1"/>
</dbReference>
<feature type="compositionally biased region" description="Basic residues" evidence="8">
    <location>
        <begin position="103"/>
        <end position="117"/>
    </location>
</feature>
<comment type="subcellular location">
    <subcellularLocation>
        <location evidence="1">Nucleus</location>
    </subcellularLocation>
</comment>
<feature type="compositionally biased region" description="Basic and acidic residues" evidence="8">
    <location>
        <begin position="240"/>
        <end position="258"/>
    </location>
</feature>
<dbReference type="PANTHER" id="PTHR28615">
    <property type="entry name" value="PAK4-INHIBITOR INKA1-RELATED"/>
    <property type="match status" value="1"/>
</dbReference>
<comment type="subunit">
    <text evidence="5">Interacts with PAK4.</text>
</comment>